<keyword evidence="13" id="KW-1185">Reference proteome</keyword>
<organism evidence="12 13">
    <name type="scientific">Legionella quinlivanii</name>
    <dbReference type="NCBI Taxonomy" id="45073"/>
    <lineage>
        <taxon>Bacteria</taxon>
        <taxon>Pseudomonadati</taxon>
        <taxon>Pseudomonadota</taxon>
        <taxon>Gammaproteobacteria</taxon>
        <taxon>Legionellales</taxon>
        <taxon>Legionellaceae</taxon>
        <taxon>Legionella</taxon>
    </lineage>
</organism>
<evidence type="ECO:0000256" key="4">
    <source>
        <dbReference type="ARBA" id="ARBA00022519"/>
    </source>
</evidence>
<evidence type="ECO:0000256" key="1">
    <source>
        <dbReference type="ARBA" id="ARBA00004141"/>
    </source>
</evidence>
<keyword evidence="4" id="KW-0997">Cell inner membrane</keyword>
<evidence type="ECO:0000256" key="7">
    <source>
        <dbReference type="ARBA" id="ARBA00022989"/>
    </source>
</evidence>
<feature type="transmembrane region" description="Helical" evidence="11">
    <location>
        <begin position="200"/>
        <end position="232"/>
    </location>
</feature>
<feature type="transmembrane region" description="Helical" evidence="11">
    <location>
        <begin position="69"/>
        <end position="95"/>
    </location>
</feature>
<keyword evidence="3" id="KW-1003">Cell membrane</keyword>
<keyword evidence="5" id="KW-0028">Amino-acid biosynthesis</keyword>
<dbReference type="EMBL" id="LNYS01000002">
    <property type="protein sequence ID" value="KTD52642.1"/>
    <property type="molecule type" value="Genomic_DNA"/>
</dbReference>
<keyword evidence="9 11" id="KW-0472">Membrane</keyword>
<evidence type="ECO:0000256" key="5">
    <source>
        <dbReference type="ARBA" id="ARBA00022605"/>
    </source>
</evidence>
<dbReference type="PATRIC" id="fig|45073.5.peg.100"/>
<evidence type="ECO:0000256" key="6">
    <source>
        <dbReference type="ARBA" id="ARBA00022692"/>
    </source>
</evidence>
<evidence type="ECO:0000256" key="9">
    <source>
        <dbReference type="ARBA" id="ARBA00023136"/>
    </source>
</evidence>
<dbReference type="NCBIfam" id="NF003433">
    <property type="entry name" value="PRK04949.1"/>
    <property type="match status" value="1"/>
</dbReference>
<dbReference type="PANTHER" id="PTHR37468:SF1">
    <property type="entry name" value="SULFATE TRANSPORTER CYSZ"/>
    <property type="match status" value="1"/>
</dbReference>
<dbReference type="Pfam" id="PF07264">
    <property type="entry name" value="EI24"/>
    <property type="match status" value="1"/>
</dbReference>
<accession>A0A0W0Y7L9</accession>
<dbReference type="GO" id="GO:0005886">
    <property type="term" value="C:plasma membrane"/>
    <property type="evidence" value="ECO:0007669"/>
    <property type="project" value="TreeGrafter"/>
</dbReference>
<protein>
    <submittedName>
        <fullName evidence="12">Putative sulfate transport protein CysZ</fullName>
    </submittedName>
</protein>
<evidence type="ECO:0000313" key="12">
    <source>
        <dbReference type="EMBL" id="KTD52642.1"/>
    </source>
</evidence>
<dbReference type="GO" id="GO:0000103">
    <property type="term" value="P:sulfate assimilation"/>
    <property type="evidence" value="ECO:0007669"/>
    <property type="project" value="TreeGrafter"/>
</dbReference>
<dbReference type="Proteomes" id="UP000054618">
    <property type="component" value="Unassembled WGS sequence"/>
</dbReference>
<dbReference type="RefSeq" id="WP_058506234.1">
    <property type="nucleotide sequence ID" value="NZ_CAAAIK010000018.1"/>
</dbReference>
<evidence type="ECO:0000256" key="8">
    <source>
        <dbReference type="ARBA" id="ARBA00023032"/>
    </source>
</evidence>
<keyword evidence="6 11" id="KW-0812">Transmembrane</keyword>
<evidence type="ECO:0000256" key="10">
    <source>
        <dbReference type="ARBA" id="ARBA00023192"/>
    </source>
</evidence>
<dbReference type="GO" id="GO:0019344">
    <property type="term" value="P:cysteine biosynthetic process"/>
    <property type="evidence" value="ECO:0007669"/>
    <property type="project" value="UniProtKB-KW"/>
</dbReference>
<keyword evidence="8" id="KW-0764">Sulfate transport</keyword>
<dbReference type="GO" id="GO:0009675">
    <property type="term" value="F:high-affinity sulfate:proton symporter activity"/>
    <property type="evidence" value="ECO:0007669"/>
    <property type="project" value="TreeGrafter"/>
</dbReference>
<keyword evidence="2" id="KW-0813">Transport</keyword>
<proteinExistence type="predicted"/>
<dbReference type="AlphaFoldDB" id="A0A0W0Y7L9"/>
<gene>
    <name evidence="12" type="ORF">Lqui_0095</name>
</gene>
<sequence length="252" mass="29735">MNDFFLGMMYLPMGFRGLLTKGLKRFVILPVLFNFLLFAGIFFLLYHYLFPYAYYYLNQLPDWLHFLNMLFLIIFCISFFLLFLSMFTVFFNIIAAPFNGLLAEKAQLLLYGSTIPGLSFKDIVFRTIKRQVQFLAYFLPRFLGMCLLFFVPVIHPVYPFLWFWFNAWMLSVQYQDFAMDNNLIDFRAMRQKMRETRLQSLGFGFSINLASFIPLLNLFSMPAAVIGGVMLFCERHQQLVIKSNKNLLIDPL</sequence>
<reference evidence="12 13" key="1">
    <citation type="submission" date="2015-11" db="EMBL/GenBank/DDBJ databases">
        <title>Genomic analysis of 38 Legionella species identifies large and diverse effector repertoires.</title>
        <authorList>
            <person name="Burstein D."/>
            <person name="Amaro F."/>
            <person name="Zusman T."/>
            <person name="Lifshitz Z."/>
            <person name="Cohen O."/>
            <person name="Gilbert J.A."/>
            <person name="Pupko T."/>
            <person name="Shuman H.A."/>
            <person name="Segal G."/>
        </authorList>
    </citation>
    <scope>NUCLEOTIDE SEQUENCE [LARGE SCALE GENOMIC DNA]</scope>
    <source>
        <strain evidence="12 13">CDC#1442-AUS-E</strain>
    </source>
</reference>
<feature type="transmembrane region" description="Helical" evidence="11">
    <location>
        <begin position="26"/>
        <end position="49"/>
    </location>
</feature>
<evidence type="ECO:0000256" key="11">
    <source>
        <dbReference type="SAM" id="Phobius"/>
    </source>
</evidence>
<dbReference type="InterPro" id="IPR059112">
    <property type="entry name" value="CysZ/EI24"/>
</dbReference>
<dbReference type="PANTHER" id="PTHR37468">
    <property type="entry name" value="SULFATE TRANSPORTER CYSZ"/>
    <property type="match status" value="1"/>
</dbReference>
<keyword evidence="7 11" id="KW-1133">Transmembrane helix</keyword>
<evidence type="ECO:0000256" key="3">
    <source>
        <dbReference type="ARBA" id="ARBA00022475"/>
    </source>
</evidence>
<keyword evidence="10" id="KW-0198">Cysteine biosynthesis</keyword>
<feature type="transmembrane region" description="Helical" evidence="11">
    <location>
        <begin position="134"/>
        <end position="154"/>
    </location>
</feature>
<dbReference type="STRING" id="45073.Lqui_0095"/>
<evidence type="ECO:0000256" key="2">
    <source>
        <dbReference type="ARBA" id="ARBA00022448"/>
    </source>
</evidence>
<comment type="subcellular location">
    <subcellularLocation>
        <location evidence="1">Membrane</location>
        <topology evidence="1">Multi-pass membrane protein</topology>
    </subcellularLocation>
</comment>
<dbReference type="InterPro" id="IPR050480">
    <property type="entry name" value="CysZ-like"/>
</dbReference>
<dbReference type="OrthoDB" id="5292355at2"/>
<evidence type="ECO:0000313" key="13">
    <source>
        <dbReference type="Proteomes" id="UP000054618"/>
    </source>
</evidence>
<comment type="caution">
    <text evidence="12">The sequence shown here is derived from an EMBL/GenBank/DDBJ whole genome shotgun (WGS) entry which is preliminary data.</text>
</comment>
<name>A0A0W0Y7L9_9GAMM</name>